<gene>
    <name evidence="1" type="ORF">BDN72DRAFT_846128</name>
</gene>
<name>A0ACD3AGW2_9AGAR</name>
<dbReference type="EMBL" id="ML208452">
    <property type="protein sequence ID" value="TFK64997.1"/>
    <property type="molecule type" value="Genomic_DNA"/>
</dbReference>
<sequence length="414" mass="46230">MFGRFKNIREGFAKVGPSSSPTSKKVISPPLGSTKTLSSSTMTSASTSRAVEMESEREDTPEHEGDGVETAQLRSPNERVYLHYSWTPPSTPDTLASLITIEAPPLPPKPEGWTRFVCISDTHSMTFPVPDGDVLLHSGDLTNTGTLFDFQKTTTWLMGLPHRHKIIIAGNHDLTLHTDDGWYDNNYDRWHWTKGKQDVKAIRRLLTGPEANAAGIVYLQDEDYEFQTVDGGRIWSVYGSPWSPAFFGWAFNYPREEGKELVEGFPKVDILLTHGPAFGIFDRTRGGDDAGCEDLRSRLTELRPRIHLAGHIHEARGAHIHTWDPQNNYEAPLVQYDAVMQDYAPDLEDEDLNLVLEGEDVSGDAQEEENSEGVERTVFVNAANYPAGKRANKAGRAIRFGEYGFQPVVVDLKD</sequence>
<proteinExistence type="predicted"/>
<evidence type="ECO:0000313" key="1">
    <source>
        <dbReference type="EMBL" id="TFK64997.1"/>
    </source>
</evidence>
<evidence type="ECO:0000313" key="2">
    <source>
        <dbReference type="Proteomes" id="UP000308600"/>
    </source>
</evidence>
<keyword evidence="2" id="KW-1185">Reference proteome</keyword>
<dbReference type="Proteomes" id="UP000308600">
    <property type="component" value="Unassembled WGS sequence"/>
</dbReference>
<reference evidence="1 2" key="1">
    <citation type="journal article" date="2019" name="Nat. Ecol. Evol.">
        <title>Megaphylogeny resolves global patterns of mushroom evolution.</title>
        <authorList>
            <person name="Varga T."/>
            <person name="Krizsan K."/>
            <person name="Foldi C."/>
            <person name="Dima B."/>
            <person name="Sanchez-Garcia M."/>
            <person name="Sanchez-Ramirez S."/>
            <person name="Szollosi G.J."/>
            <person name="Szarkandi J.G."/>
            <person name="Papp V."/>
            <person name="Albert L."/>
            <person name="Andreopoulos W."/>
            <person name="Angelini C."/>
            <person name="Antonin V."/>
            <person name="Barry K.W."/>
            <person name="Bougher N.L."/>
            <person name="Buchanan P."/>
            <person name="Buyck B."/>
            <person name="Bense V."/>
            <person name="Catcheside P."/>
            <person name="Chovatia M."/>
            <person name="Cooper J."/>
            <person name="Damon W."/>
            <person name="Desjardin D."/>
            <person name="Finy P."/>
            <person name="Geml J."/>
            <person name="Haridas S."/>
            <person name="Hughes K."/>
            <person name="Justo A."/>
            <person name="Karasinski D."/>
            <person name="Kautmanova I."/>
            <person name="Kiss B."/>
            <person name="Kocsube S."/>
            <person name="Kotiranta H."/>
            <person name="LaButti K.M."/>
            <person name="Lechner B.E."/>
            <person name="Liimatainen K."/>
            <person name="Lipzen A."/>
            <person name="Lukacs Z."/>
            <person name="Mihaltcheva S."/>
            <person name="Morgado L.N."/>
            <person name="Niskanen T."/>
            <person name="Noordeloos M.E."/>
            <person name="Ohm R.A."/>
            <person name="Ortiz-Santana B."/>
            <person name="Ovrebo C."/>
            <person name="Racz N."/>
            <person name="Riley R."/>
            <person name="Savchenko A."/>
            <person name="Shiryaev A."/>
            <person name="Soop K."/>
            <person name="Spirin V."/>
            <person name="Szebenyi C."/>
            <person name="Tomsovsky M."/>
            <person name="Tulloss R.E."/>
            <person name="Uehling J."/>
            <person name="Grigoriev I.V."/>
            <person name="Vagvolgyi C."/>
            <person name="Papp T."/>
            <person name="Martin F.M."/>
            <person name="Miettinen O."/>
            <person name="Hibbett D.S."/>
            <person name="Nagy L.G."/>
        </authorList>
    </citation>
    <scope>NUCLEOTIDE SEQUENCE [LARGE SCALE GENOMIC DNA]</scope>
    <source>
        <strain evidence="1 2">NL-1719</strain>
    </source>
</reference>
<protein>
    <submittedName>
        <fullName evidence="1">Metallo-dependent phosphatase</fullName>
    </submittedName>
</protein>
<accession>A0ACD3AGW2</accession>
<organism evidence="1 2">
    <name type="scientific">Pluteus cervinus</name>
    <dbReference type="NCBI Taxonomy" id="181527"/>
    <lineage>
        <taxon>Eukaryota</taxon>
        <taxon>Fungi</taxon>
        <taxon>Dikarya</taxon>
        <taxon>Basidiomycota</taxon>
        <taxon>Agaricomycotina</taxon>
        <taxon>Agaricomycetes</taxon>
        <taxon>Agaricomycetidae</taxon>
        <taxon>Agaricales</taxon>
        <taxon>Pluteineae</taxon>
        <taxon>Pluteaceae</taxon>
        <taxon>Pluteus</taxon>
    </lineage>
</organism>